<proteinExistence type="predicted"/>
<evidence type="ECO:0000313" key="1">
    <source>
        <dbReference type="EMBL" id="PZQ49166.1"/>
    </source>
</evidence>
<organism evidence="1 2">
    <name type="scientific">Micavibrio aeruginosavorus</name>
    <dbReference type="NCBI Taxonomy" id="349221"/>
    <lineage>
        <taxon>Bacteria</taxon>
        <taxon>Pseudomonadati</taxon>
        <taxon>Bdellovibrionota</taxon>
        <taxon>Bdellovibrionia</taxon>
        <taxon>Bdellovibrionales</taxon>
        <taxon>Pseudobdellovibrionaceae</taxon>
        <taxon>Micavibrio</taxon>
    </lineage>
</organism>
<dbReference type="EMBL" id="QFQB01000001">
    <property type="protein sequence ID" value="PZQ49166.1"/>
    <property type="molecule type" value="Genomic_DNA"/>
</dbReference>
<sequence length="380" mass="44079">MQLLDSEQLEYAFQHSGISLATPARRFYMDLWETIQAAEKARDEQSLYTHVQSLRHFCHDYFILVRNWRHEEEELHEGEASCARSRDNAHEANAALSLFEKQFYRYALCYLELNRALIHTRVQISRLARDYNLNDPSLVLNVNHATGAMLSRAHKDRKAVMEKRQRLHRARALLQATDPLMEELGDLLPQHLDSEGDHQLTLFKGALRKERFERAQEIVAYWKEPYLYATGMTVLAAIKQNVEELRVQDGVILHSGELSLILAFLKGDESRINDFVEKYNVPYMIYQYRSLIHLGYLLGRIGSLEGLIIQHARLASLAVRPQENADYAKTQEQAILVPNRALLHSKFPTITAIFDDMETALRVLDRLFVQTREYEADTQP</sequence>
<name>A0A2W5N6P8_9BACT</name>
<dbReference type="AlphaFoldDB" id="A0A2W5N6P8"/>
<dbReference type="Proteomes" id="UP000249417">
    <property type="component" value="Unassembled WGS sequence"/>
</dbReference>
<reference evidence="1 2" key="1">
    <citation type="submission" date="2017-08" db="EMBL/GenBank/DDBJ databases">
        <title>Infants hospitalized years apart are colonized by the same room-sourced microbial strains.</title>
        <authorList>
            <person name="Brooks B."/>
            <person name="Olm M.R."/>
            <person name="Firek B.A."/>
            <person name="Baker R."/>
            <person name="Thomas B.C."/>
            <person name="Morowitz M.J."/>
            <person name="Banfield J.F."/>
        </authorList>
    </citation>
    <scope>NUCLEOTIDE SEQUENCE [LARGE SCALE GENOMIC DNA]</scope>
    <source>
        <strain evidence="1">S2_005_002_R2_29</strain>
    </source>
</reference>
<protein>
    <submittedName>
        <fullName evidence="1">Uncharacterized protein</fullName>
    </submittedName>
</protein>
<accession>A0A2W5N6P8</accession>
<comment type="caution">
    <text evidence="1">The sequence shown here is derived from an EMBL/GenBank/DDBJ whole genome shotgun (WGS) entry which is preliminary data.</text>
</comment>
<evidence type="ECO:0000313" key="2">
    <source>
        <dbReference type="Proteomes" id="UP000249417"/>
    </source>
</evidence>
<gene>
    <name evidence="1" type="ORF">DI551_00500</name>
</gene>